<dbReference type="PANTHER" id="PTHR31378">
    <property type="entry name" value="EGF-LIKE DOMAIN-CONTAINING PROTEIN-RELATED-RELATED"/>
    <property type="match status" value="1"/>
</dbReference>
<organism evidence="3 4">
    <name type="scientific">Dictyostelium purpureum</name>
    <name type="common">Slime mold</name>
    <dbReference type="NCBI Taxonomy" id="5786"/>
    <lineage>
        <taxon>Eukaryota</taxon>
        <taxon>Amoebozoa</taxon>
        <taxon>Evosea</taxon>
        <taxon>Eumycetozoa</taxon>
        <taxon>Dictyostelia</taxon>
        <taxon>Dictyosteliales</taxon>
        <taxon>Dictyosteliaceae</taxon>
        <taxon>Dictyostelium</taxon>
    </lineage>
</organism>
<feature type="non-terminal residue" evidence="3">
    <location>
        <position position="1"/>
    </location>
</feature>
<sequence length="926" mass="104240">YILRLYIKSPYGFAALSALQLMNTFYGKELLVSGDLYDGVYELVTFTSLDTSLTGTDIYGSQFSLKKKLLIFFYFLVNSFSFYDVSFLYNNIDVTNHRHYNVMYFSLPDNIPKDVHIPMLRLGSEYLSNPNNLEVLDPNNFFYSTWNKTIQKFQIEFYVDANTQCGVFSFILLFSLKLINSESLDGQLIIKKSKMDLYGPMFKRIQKILPQTNIDSSNSYATIGWSIVIEDPVNGFDYGHIVIKGETDQSSYKIPITSNDVKPGGNAFLGEYDFKINVTYPCISQNYIISHVDMYDKMDRMSSFTLFSQTTLTSFMNPFKYYLNDSSINVIPVTCSSHLISSLDSDPPVLTSFNISKSVIDVSGSNREVEFIFTAIDRESGLKDQQYPIVYLSTTPNRIFECKSTIIKKNSTSATYSCKIQINYNFAYPDGILLSVYGFINNNGFSSGYSALQLIEKGFPYYINVTSENNEPFITRNYKIRDNGGDLWLIGQNFKESQVFITYGDGTTSNTKGILISPSAIKVPNVKPTKKPFKVFIKTSNYVSNTFTVVPVIYDYYINQPIPTFPPTTTPVPTNKPQLCKGTPVCGGPSNGKCVENQGCVCYSPWIGIDCLSQIVINPPIVNIGNNNTPSIEIKVPTIKNNTGNNDNTTSIISYDSLVSIKSLREIDIYGKAVKTFEFNDDWLSKQVDSTTYHFFTSIENNNQTTNIDVTLKWFREETTLSFANESFTMYPSSMKYTVEIGQYQFQSQLNELQLVMSAIIKSNTTEKVCSNKEFGETTSGDNSNYIKIQIDNHSLYGRFIKRGIVDSNIRTITNVQLDADMNPITSTKSLQSYIGIQIPYYKESVIIDPDFSVLIDSYSASSKSDSICPTNSKLTTGKIIGIALGGAAFVAVASVALTYILVKRHKEKKFISSVSKKVIDMNEKL</sequence>
<proteinExistence type="predicted"/>
<dbReference type="FunCoup" id="F0ZCG1">
    <property type="interactions" value="743"/>
</dbReference>
<dbReference type="PANTHER" id="PTHR31378:SF29">
    <property type="entry name" value="EGF-LIKE DOMAIN-CONTAINING PROTEIN-RELATED"/>
    <property type="match status" value="1"/>
</dbReference>
<dbReference type="RefSeq" id="XP_003285096.1">
    <property type="nucleotide sequence ID" value="XM_003285048.1"/>
</dbReference>
<evidence type="ECO:0000313" key="4">
    <source>
        <dbReference type="Proteomes" id="UP000001064"/>
    </source>
</evidence>
<dbReference type="OrthoDB" id="5951731at2759"/>
<keyword evidence="1" id="KW-0812">Transmembrane</keyword>
<reference evidence="4" key="1">
    <citation type="journal article" date="2011" name="Genome Biol.">
        <title>Comparative genomics of the social amoebae Dictyostelium discoideum and Dictyostelium purpureum.</title>
        <authorList>
            <consortium name="US DOE Joint Genome Institute (JGI-PGF)"/>
            <person name="Sucgang R."/>
            <person name="Kuo A."/>
            <person name="Tian X."/>
            <person name="Salerno W."/>
            <person name="Parikh A."/>
            <person name="Feasley C.L."/>
            <person name="Dalin E."/>
            <person name="Tu H."/>
            <person name="Huang E."/>
            <person name="Barry K."/>
            <person name="Lindquist E."/>
            <person name="Shapiro H."/>
            <person name="Bruce D."/>
            <person name="Schmutz J."/>
            <person name="Salamov A."/>
            <person name="Fey P."/>
            <person name="Gaudet P."/>
            <person name="Anjard C."/>
            <person name="Babu M.M."/>
            <person name="Basu S."/>
            <person name="Bushmanova Y."/>
            <person name="van der Wel H."/>
            <person name="Katoh-Kurasawa M."/>
            <person name="Dinh C."/>
            <person name="Coutinho P.M."/>
            <person name="Saito T."/>
            <person name="Elias M."/>
            <person name="Schaap P."/>
            <person name="Kay R.R."/>
            <person name="Henrissat B."/>
            <person name="Eichinger L."/>
            <person name="Rivero F."/>
            <person name="Putnam N.H."/>
            <person name="West C.M."/>
            <person name="Loomis W.F."/>
            <person name="Chisholm R.L."/>
            <person name="Shaulsky G."/>
            <person name="Strassmann J.E."/>
            <person name="Queller D.C."/>
            <person name="Kuspa A."/>
            <person name="Grigoriev I.V."/>
        </authorList>
    </citation>
    <scope>NUCLEOTIDE SEQUENCE [LARGE SCALE GENOMIC DNA]</scope>
    <source>
        <strain evidence="4">QSDP1</strain>
    </source>
</reference>
<dbReference type="InterPro" id="IPR055463">
    <property type="entry name" value="DUF7035"/>
</dbReference>
<dbReference type="STRING" id="5786.F0ZCG1"/>
<feature type="transmembrane region" description="Helical" evidence="1">
    <location>
        <begin position="880"/>
        <end position="903"/>
    </location>
</feature>
<evidence type="ECO:0000313" key="3">
    <source>
        <dbReference type="EMBL" id="EGC38339.1"/>
    </source>
</evidence>
<accession>F0ZCG1</accession>
<dbReference type="Pfam" id="PF23033">
    <property type="entry name" value="DUF7034"/>
    <property type="match status" value="1"/>
</dbReference>
<dbReference type="EMBL" id="GL870978">
    <property type="protein sequence ID" value="EGC38339.1"/>
    <property type="molecule type" value="Genomic_DNA"/>
</dbReference>
<dbReference type="Pfam" id="PF23034">
    <property type="entry name" value="DUF7035"/>
    <property type="match status" value="1"/>
</dbReference>
<dbReference type="OMA" id="QNDINDY"/>
<dbReference type="AlphaFoldDB" id="F0ZCG1"/>
<dbReference type="InterPro" id="IPR054484">
    <property type="entry name" value="ComC_SSD"/>
</dbReference>
<keyword evidence="1" id="KW-1133">Transmembrane helix</keyword>
<feature type="domain" description="EGF-like" evidence="2">
    <location>
        <begin position="600"/>
        <end position="611"/>
    </location>
</feature>
<keyword evidence="4" id="KW-1185">Reference proteome</keyword>
<dbReference type="PROSITE" id="PS01186">
    <property type="entry name" value="EGF_2"/>
    <property type="match status" value="1"/>
</dbReference>
<dbReference type="GeneID" id="10502261"/>
<dbReference type="VEuPathDB" id="AmoebaDB:DICPUDRAFT_28816"/>
<dbReference type="Pfam" id="PF22933">
    <property type="entry name" value="ComC_SSD"/>
    <property type="match status" value="1"/>
</dbReference>
<dbReference type="Proteomes" id="UP000001064">
    <property type="component" value="Unassembled WGS sequence"/>
</dbReference>
<evidence type="ECO:0000256" key="1">
    <source>
        <dbReference type="SAM" id="Phobius"/>
    </source>
</evidence>
<dbReference type="InterPro" id="IPR055462">
    <property type="entry name" value="DUF7034"/>
</dbReference>
<dbReference type="InterPro" id="IPR000742">
    <property type="entry name" value="EGF"/>
</dbReference>
<dbReference type="Pfam" id="PF25820">
    <property type="entry name" value="DUF7949"/>
    <property type="match status" value="1"/>
</dbReference>
<dbReference type="InterPro" id="IPR057709">
    <property type="entry name" value="DUF7949"/>
</dbReference>
<dbReference type="KEGG" id="dpp:DICPUDRAFT_28816"/>
<name>F0ZCG1_DICPU</name>
<protein>
    <recommendedName>
        <fullName evidence="2">EGF-like domain-containing protein</fullName>
    </recommendedName>
</protein>
<evidence type="ECO:0000259" key="2">
    <source>
        <dbReference type="PROSITE" id="PS01186"/>
    </source>
</evidence>
<dbReference type="eggNOG" id="ENOG502SC7H">
    <property type="taxonomic scope" value="Eukaryota"/>
</dbReference>
<gene>
    <name evidence="3" type="ORF">DICPUDRAFT_28816</name>
</gene>
<dbReference type="InParanoid" id="F0ZCG1"/>
<keyword evidence="1" id="KW-0472">Membrane</keyword>